<dbReference type="InterPro" id="IPR002139">
    <property type="entry name" value="Ribo/fructo_kinase"/>
</dbReference>
<feature type="binding site" evidence="9">
    <location>
        <begin position="10"/>
        <end position="12"/>
    </location>
    <ligand>
        <name>substrate</name>
    </ligand>
</feature>
<feature type="binding site" evidence="9">
    <location>
        <position position="241"/>
    </location>
    <ligand>
        <name>K(+)</name>
        <dbReference type="ChEBI" id="CHEBI:29103"/>
    </ligand>
</feature>
<keyword evidence="1 9" id="KW-0808">Transferase</keyword>
<feature type="binding site" evidence="9">
    <location>
        <position position="278"/>
    </location>
    <ligand>
        <name>K(+)</name>
        <dbReference type="ChEBI" id="CHEBI:29103"/>
    </ligand>
</feature>
<evidence type="ECO:0000256" key="2">
    <source>
        <dbReference type="ARBA" id="ARBA00022723"/>
    </source>
</evidence>
<keyword evidence="9" id="KW-0963">Cytoplasm</keyword>
<comment type="function">
    <text evidence="9">Catalyzes the phosphorylation of ribose at O-5 in a reaction requiring ATP and magnesium. The resulting D-ribose-5-phosphate can then be used either for sythesis of nucleotides, histidine, and tryptophan, or as a component of the pentose phosphate pathway.</text>
</comment>
<dbReference type="Proteomes" id="UP000886796">
    <property type="component" value="Unassembled WGS sequence"/>
</dbReference>
<evidence type="ECO:0000256" key="1">
    <source>
        <dbReference type="ARBA" id="ARBA00022679"/>
    </source>
</evidence>
<comment type="similarity">
    <text evidence="9">Belongs to the carbohydrate kinase PfkB family. Ribokinase subfamily.</text>
</comment>
<organism evidence="11 12">
    <name type="scientific">Candidatus Faecousia excrementigallinarum</name>
    <dbReference type="NCBI Taxonomy" id="2840806"/>
    <lineage>
        <taxon>Bacteria</taxon>
        <taxon>Bacillati</taxon>
        <taxon>Bacillota</taxon>
        <taxon>Clostridia</taxon>
        <taxon>Eubacteriales</taxon>
        <taxon>Oscillospiraceae</taxon>
        <taxon>Faecousia</taxon>
    </lineage>
</organism>
<dbReference type="EMBL" id="DVFK01000082">
    <property type="protein sequence ID" value="HIQ68011.1"/>
    <property type="molecule type" value="Genomic_DNA"/>
</dbReference>
<comment type="subcellular location">
    <subcellularLocation>
        <location evidence="9">Cytoplasm</location>
    </subcellularLocation>
</comment>
<dbReference type="Pfam" id="PF00294">
    <property type="entry name" value="PfkB"/>
    <property type="match status" value="1"/>
</dbReference>
<feature type="domain" description="Carbohydrate kinase PfkB" evidence="10">
    <location>
        <begin position="3"/>
        <end position="287"/>
    </location>
</feature>
<gene>
    <name evidence="9" type="primary">rbsK</name>
    <name evidence="11" type="ORF">IAB74_05850</name>
</gene>
<dbReference type="GO" id="GO:0004747">
    <property type="term" value="F:ribokinase activity"/>
    <property type="evidence" value="ECO:0007669"/>
    <property type="project" value="UniProtKB-UniRule"/>
</dbReference>
<keyword evidence="3 9" id="KW-0547">Nucleotide-binding</keyword>
<keyword evidence="6 9" id="KW-0460">Magnesium</keyword>
<evidence type="ECO:0000256" key="7">
    <source>
        <dbReference type="ARBA" id="ARBA00022958"/>
    </source>
</evidence>
<comment type="activity regulation">
    <text evidence="9">Activated by a monovalent cation that binds near, but not in, the active site. The most likely occupant of the site in vivo is potassium. Ion binding induces a conformational change that may alter substrate affinity.</text>
</comment>
<keyword evidence="8 9" id="KW-0119">Carbohydrate metabolism</keyword>
<evidence type="ECO:0000313" key="11">
    <source>
        <dbReference type="EMBL" id="HIQ68011.1"/>
    </source>
</evidence>
<dbReference type="HAMAP" id="MF_01987">
    <property type="entry name" value="Ribokinase"/>
    <property type="match status" value="1"/>
</dbReference>
<keyword evidence="7 9" id="KW-0630">Potassium</keyword>
<keyword evidence="5 9" id="KW-0067">ATP-binding</keyword>
<evidence type="ECO:0000256" key="5">
    <source>
        <dbReference type="ARBA" id="ARBA00022840"/>
    </source>
</evidence>
<proteinExistence type="inferred from homology"/>
<evidence type="ECO:0000256" key="9">
    <source>
        <dbReference type="HAMAP-Rule" id="MF_01987"/>
    </source>
</evidence>
<evidence type="ECO:0000256" key="6">
    <source>
        <dbReference type="ARBA" id="ARBA00022842"/>
    </source>
</evidence>
<comment type="pathway">
    <text evidence="9">Carbohydrate metabolism; D-ribose degradation; D-ribose 5-phosphate from beta-D-ribopyranose: step 2/2.</text>
</comment>
<accession>A0A9D0Z3Q2</accession>
<evidence type="ECO:0000259" key="10">
    <source>
        <dbReference type="Pfam" id="PF00294"/>
    </source>
</evidence>
<dbReference type="PANTHER" id="PTHR10584:SF166">
    <property type="entry name" value="RIBOKINASE"/>
    <property type="match status" value="1"/>
</dbReference>
<feature type="binding site" evidence="9">
    <location>
        <position position="180"/>
    </location>
    <ligand>
        <name>ATP</name>
        <dbReference type="ChEBI" id="CHEBI:30616"/>
    </ligand>
</feature>
<feature type="binding site" evidence="9">
    <location>
        <begin position="244"/>
        <end position="245"/>
    </location>
    <ligand>
        <name>ATP</name>
        <dbReference type="ChEBI" id="CHEBI:30616"/>
    </ligand>
</feature>
<feature type="binding site" evidence="9">
    <location>
        <position position="275"/>
    </location>
    <ligand>
        <name>K(+)</name>
        <dbReference type="ChEBI" id="CHEBI:29103"/>
    </ligand>
</feature>
<keyword evidence="4 9" id="KW-0418">Kinase</keyword>
<comment type="caution">
    <text evidence="11">The sequence shown here is derived from an EMBL/GenBank/DDBJ whole genome shotgun (WGS) entry which is preliminary data.</text>
</comment>
<dbReference type="PRINTS" id="PR00990">
    <property type="entry name" value="RIBOKINASE"/>
</dbReference>
<dbReference type="GO" id="GO:0046872">
    <property type="term" value="F:metal ion binding"/>
    <property type="evidence" value="ECO:0007669"/>
    <property type="project" value="UniProtKB-KW"/>
</dbReference>
<evidence type="ECO:0000256" key="4">
    <source>
        <dbReference type="ARBA" id="ARBA00022777"/>
    </source>
</evidence>
<evidence type="ECO:0000313" key="12">
    <source>
        <dbReference type="Proteomes" id="UP000886796"/>
    </source>
</evidence>
<feature type="binding site" evidence="9">
    <location>
        <position position="284"/>
    </location>
    <ligand>
        <name>K(+)</name>
        <dbReference type="ChEBI" id="CHEBI:29103"/>
    </ligand>
</feature>
<feature type="binding site" evidence="9">
    <location>
        <position position="239"/>
    </location>
    <ligand>
        <name>K(+)</name>
        <dbReference type="ChEBI" id="CHEBI:29103"/>
    </ligand>
</feature>
<dbReference type="GO" id="GO:0019303">
    <property type="term" value="P:D-ribose catabolic process"/>
    <property type="evidence" value="ECO:0007669"/>
    <property type="project" value="UniProtKB-UniRule"/>
</dbReference>
<evidence type="ECO:0000256" key="8">
    <source>
        <dbReference type="ARBA" id="ARBA00023277"/>
    </source>
</evidence>
<comment type="caution">
    <text evidence="9">Lacks conserved residue(s) required for the propagation of feature annotation.</text>
</comment>
<comment type="subunit">
    <text evidence="9">Homodimer.</text>
</comment>
<dbReference type="AlphaFoldDB" id="A0A9D0Z3Q2"/>
<protein>
    <recommendedName>
        <fullName evidence="9">Ribokinase</fullName>
        <shortName evidence="9">RK</shortName>
        <ecNumber evidence="9">2.7.1.15</ecNumber>
    </recommendedName>
</protein>
<evidence type="ECO:0000256" key="3">
    <source>
        <dbReference type="ARBA" id="ARBA00022741"/>
    </source>
</evidence>
<dbReference type="GO" id="GO:0005737">
    <property type="term" value="C:cytoplasm"/>
    <property type="evidence" value="ECO:0007669"/>
    <property type="project" value="UniProtKB-SubCell"/>
</dbReference>
<keyword evidence="2 9" id="KW-0479">Metal-binding</keyword>
<comment type="catalytic activity">
    <reaction evidence="9">
        <text>D-ribose + ATP = D-ribose 5-phosphate + ADP + H(+)</text>
        <dbReference type="Rhea" id="RHEA:13697"/>
        <dbReference type="ChEBI" id="CHEBI:15378"/>
        <dbReference type="ChEBI" id="CHEBI:30616"/>
        <dbReference type="ChEBI" id="CHEBI:47013"/>
        <dbReference type="ChEBI" id="CHEBI:78346"/>
        <dbReference type="ChEBI" id="CHEBI:456216"/>
        <dbReference type="EC" id="2.7.1.15"/>
    </reaction>
</comment>
<name>A0A9D0Z3Q2_9FIRM</name>
<dbReference type="SUPFAM" id="SSF53613">
    <property type="entry name" value="Ribokinase-like"/>
    <property type="match status" value="1"/>
</dbReference>
<dbReference type="InterPro" id="IPR029056">
    <property type="entry name" value="Ribokinase-like"/>
</dbReference>
<dbReference type="Gene3D" id="3.40.1190.20">
    <property type="match status" value="1"/>
</dbReference>
<comment type="cofactor">
    <cofactor evidence="9">
        <name>Mg(2+)</name>
        <dbReference type="ChEBI" id="CHEBI:18420"/>
    </cofactor>
    <text evidence="9">Requires a divalent cation, most likely magnesium in vivo, as an electrophilic catalyst to aid phosphoryl group transfer. It is the chelate of the metal and the nucleotide that is the actual substrate.</text>
</comment>
<dbReference type="EC" id="2.7.1.15" evidence="9"/>
<reference evidence="11" key="2">
    <citation type="journal article" date="2021" name="PeerJ">
        <title>Extensive microbial diversity within the chicken gut microbiome revealed by metagenomics and culture.</title>
        <authorList>
            <person name="Gilroy R."/>
            <person name="Ravi A."/>
            <person name="Getino M."/>
            <person name="Pursley I."/>
            <person name="Horton D.L."/>
            <person name="Alikhan N.F."/>
            <person name="Baker D."/>
            <person name="Gharbi K."/>
            <person name="Hall N."/>
            <person name="Watson M."/>
            <person name="Adriaenssens E.M."/>
            <person name="Foster-Nyarko E."/>
            <person name="Jarju S."/>
            <person name="Secka A."/>
            <person name="Antonio M."/>
            <person name="Oren A."/>
            <person name="Chaudhuri R.R."/>
            <person name="La Ragione R."/>
            <person name="Hildebrand F."/>
            <person name="Pallen M.J."/>
        </authorList>
    </citation>
    <scope>NUCLEOTIDE SEQUENCE</scope>
    <source>
        <strain evidence="11">13361</strain>
    </source>
</reference>
<feature type="binding site" evidence="9">
    <location>
        <position position="245"/>
    </location>
    <ligand>
        <name>substrate</name>
    </ligand>
</feature>
<feature type="active site" description="Proton acceptor" evidence="9">
    <location>
        <position position="245"/>
    </location>
</feature>
<feature type="binding site" evidence="9">
    <location>
        <begin position="213"/>
        <end position="218"/>
    </location>
    <ligand>
        <name>ATP</name>
        <dbReference type="ChEBI" id="CHEBI:30616"/>
    </ligand>
</feature>
<dbReference type="PANTHER" id="PTHR10584">
    <property type="entry name" value="SUGAR KINASE"/>
    <property type="match status" value="1"/>
</dbReference>
<feature type="binding site" evidence="9">
    <location>
        <position position="137"/>
    </location>
    <ligand>
        <name>substrate</name>
    </ligand>
</feature>
<sequence length="299" mass="32338">MKILNFGSLNLDYVYDVEHFVRKGETIASREMRIFCGGKGLNQSVALSKAGAPVYHAGLVGQDGGILREMLLSAGVHDELVRCLPDTPTGNAIIQRDATGDNCILLYGGANRMVTKEFVREVLEGFSAGDWLVLQNEISQIPYIVDLAYEKGMTIVLNPSPMDEKIREISLDKIHYFLLNQGEAQSLTGAKGDGTVLADHLHRKFPGASVVLTLGEAGSLYIGQEGTVFQKAYRVPVVDTTAAGDTFTGYFVAEVSAGKPVEQALDMAARASAIAVSRLGAAPSIPERSQVEIWQFSRE</sequence>
<dbReference type="InterPro" id="IPR011877">
    <property type="entry name" value="Ribokinase"/>
</dbReference>
<dbReference type="InterPro" id="IPR011611">
    <property type="entry name" value="PfkB_dom"/>
</dbReference>
<dbReference type="GO" id="GO:0005524">
    <property type="term" value="F:ATP binding"/>
    <property type="evidence" value="ECO:0007669"/>
    <property type="project" value="UniProtKB-UniRule"/>
</dbReference>
<reference evidence="11" key="1">
    <citation type="submission" date="2020-10" db="EMBL/GenBank/DDBJ databases">
        <authorList>
            <person name="Gilroy R."/>
        </authorList>
    </citation>
    <scope>NUCLEOTIDE SEQUENCE</scope>
    <source>
        <strain evidence="11">13361</strain>
    </source>
</reference>
<dbReference type="CDD" id="cd01174">
    <property type="entry name" value="ribokinase"/>
    <property type="match status" value="1"/>
</dbReference>
<feature type="binding site" evidence="9">
    <location>
        <begin position="38"/>
        <end position="42"/>
    </location>
    <ligand>
        <name>substrate</name>
    </ligand>
</feature>
<feature type="binding site" evidence="9">
    <location>
        <position position="280"/>
    </location>
    <ligand>
        <name>K(+)</name>
        <dbReference type="ChEBI" id="CHEBI:29103"/>
    </ligand>
</feature>